<evidence type="ECO:0000313" key="8">
    <source>
        <dbReference type="Proteomes" id="UP000193218"/>
    </source>
</evidence>
<dbReference type="STRING" id="4999.A0A1Y1U9S2"/>
<comment type="function">
    <text evidence="6">Probably involved in transport through the plasma membrane.</text>
</comment>
<feature type="transmembrane region" description="Helical" evidence="6">
    <location>
        <begin position="100"/>
        <end position="123"/>
    </location>
</feature>
<name>A0A1Y1U9S2_9TREE</name>
<evidence type="ECO:0000256" key="6">
    <source>
        <dbReference type="RuleBase" id="RU368066"/>
    </source>
</evidence>
<feature type="transmembrane region" description="Helical" evidence="6">
    <location>
        <begin position="60"/>
        <end position="80"/>
    </location>
</feature>
<dbReference type="GeneID" id="33553802"/>
<reference evidence="7 8" key="1">
    <citation type="submission" date="2017-03" db="EMBL/GenBank/DDBJ databases">
        <title>Widespread Adenine N6-methylation of Active Genes in Fungi.</title>
        <authorList>
            <consortium name="DOE Joint Genome Institute"/>
            <person name="Mondo S.J."/>
            <person name="Dannebaum R.O."/>
            <person name="Kuo R.C."/>
            <person name="Louie K.B."/>
            <person name="Bewick A.J."/>
            <person name="Labutti K."/>
            <person name="Haridas S."/>
            <person name="Kuo A."/>
            <person name="Salamov A."/>
            <person name="Ahrendt S.R."/>
            <person name="Lau R."/>
            <person name="Bowen B.P."/>
            <person name="Lipzen A."/>
            <person name="Sullivan W."/>
            <person name="Andreopoulos W.B."/>
            <person name="Clum A."/>
            <person name="Lindquist E."/>
            <person name="Daum C."/>
            <person name="Northen T.R."/>
            <person name="Ramamoorthy G."/>
            <person name="Schmitz R.J."/>
            <person name="Gryganskyi A."/>
            <person name="Culley D."/>
            <person name="Magnuson J."/>
            <person name="James T.Y."/>
            <person name="O'Malley M.A."/>
            <person name="Stajich J.E."/>
            <person name="Spatafora J.W."/>
            <person name="Visel A."/>
            <person name="Grigoriev I.V."/>
        </authorList>
    </citation>
    <scope>NUCLEOTIDE SEQUENCE [LARGE SCALE GENOMIC DNA]</scope>
    <source>
        <strain evidence="7 8">NRRL Y-17943</strain>
    </source>
</reference>
<feature type="transmembrane region" description="Helical" evidence="6">
    <location>
        <begin position="195"/>
        <end position="214"/>
    </location>
</feature>
<dbReference type="RefSeq" id="XP_021869020.1">
    <property type="nucleotide sequence ID" value="XM_022011994.1"/>
</dbReference>
<evidence type="ECO:0000256" key="2">
    <source>
        <dbReference type="ARBA" id="ARBA00007168"/>
    </source>
</evidence>
<dbReference type="Pfam" id="PF04515">
    <property type="entry name" value="Choline_transpo"/>
    <property type="match status" value="1"/>
</dbReference>
<feature type="transmembrane region" description="Helical" evidence="6">
    <location>
        <begin position="32"/>
        <end position="53"/>
    </location>
</feature>
<organism evidence="7 8">
    <name type="scientific">Kockovaella imperatae</name>
    <dbReference type="NCBI Taxonomy" id="4999"/>
    <lineage>
        <taxon>Eukaryota</taxon>
        <taxon>Fungi</taxon>
        <taxon>Dikarya</taxon>
        <taxon>Basidiomycota</taxon>
        <taxon>Agaricomycotina</taxon>
        <taxon>Tremellomycetes</taxon>
        <taxon>Tremellales</taxon>
        <taxon>Cuniculitremaceae</taxon>
        <taxon>Kockovaella</taxon>
    </lineage>
</organism>
<comment type="caution">
    <text evidence="7">The sequence shown here is derived from an EMBL/GenBank/DDBJ whole genome shotgun (WGS) entry which is preliminary data.</text>
</comment>
<keyword evidence="8" id="KW-1185">Reference proteome</keyword>
<proteinExistence type="inferred from homology"/>
<dbReference type="PANTHER" id="PTHR12385">
    <property type="entry name" value="CHOLINE TRANSPORTER-LIKE (SLC FAMILY 44)"/>
    <property type="match status" value="1"/>
</dbReference>
<gene>
    <name evidence="7" type="ORF">BD324DRAFT_133342</name>
</gene>
<dbReference type="Proteomes" id="UP000193218">
    <property type="component" value="Unassembled WGS sequence"/>
</dbReference>
<feature type="transmembrane region" description="Helical" evidence="6">
    <location>
        <begin position="354"/>
        <end position="378"/>
    </location>
</feature>
<feature type="transmembrane region" description="Helical" evidence="6">
    <location>
        <begin position="149"/>
        <end position="175"/>
    </location>
</feature>
<sequence length="413" mass="44621">MGVILALPFLWGSTDPSPGDSTRSAPSLIPLLPLLLVLLLPTLIIPPAFLFLLSKTVRPVLMGTAVIVPFSLFVCGWWAIGASFESYTSRNNDSGDQWWGTVGLRVSAALLWILAAGFGRLVWIRRKRLDRTAAVVELSTQLLLSHPPLLLLTPLLLGFFALTSIPFLTMLVRLGTIGYWRHPRENTWNFHIKPYAGWLIFLVTLLWIWTWGVIRGIGRVTVAAVIGEWYFHRDDSTHADPLETTTAALHRATGTSLGSICLGAGIIAVVRTVGRSAAHLKRVCSPRANILPSPRGFLSRLNPLFSVIASVLDQLNGYALVYVGITGEAFWPSARRAVGLAGKRKGGHLLDYTLIKLLLTLSSTALGVFTGMAGYLYMAHSLGQPGYAPVAALLCGGVPFLAVRAGAAVLGDA</sequence>
<evidence type="ECO:0000256" key="3">
    <source>
        <dbReference type="ARBA" id="ARBA00022692"/>
    </source>
</evidence>
<dbReference type="GO" id="GO:0005886">
    <property type="term" value="C:plasma membrane"/>
    <property type="evidence" value="ECO:0007669"/>
    <property type="project" value="UniProtKB-SubCell"/>
</dbReference>
<comment type="similarity">
    <text evidence="2 6">Belongs to the CTL (choline transporter-like) family.</text>
</comment>
<evidence type="ECO:0000256" key="4">
    <source>
        <dbReference type="ARBA" id="ARBA00022989"/>
    </source>
</evidence>
<dbReference type="OrthoDB" id="420519at2759"/>
<keyword evidence="3 6" id="KW-0812">Transmembrane</keyword>
<comment type="subcellular location">
    <subcellularLocation>
        <location evidence="6">Cell membrane</location>
        <topology evidence="6">Multi-pass membrane protein</topology>
    </subcellularLocation>
    <subcellularLocation>
        <location evidence="1">Membrane</location>
        <topology evidence="1">Multi-pass membrane protein</topology>
    </subcellularLocation>
</comment>
<dbReference type="InParanoid" id="A0A1Y1U9S2"/>
<evidence type="ECO:0000313" key="7">
    <source>
        <dbReference type="EMBL" id="ORX34778.1"/>
    </source>
</evidence>
<dbReference type="GO" id="GO:0022857">
    <property type="term" value="F:transmembrane transporter activity"/>
    <property type="evidence" value="ECO:0007669"/>
    <property type="project" value="UniProtKB-UniRule"/>
</dbReference>
<feature type="transmembrane region" description="Helical" evidence="6">
    <location>
        <begin position="390"/>
        <end position="410"/>
    </location>
</feature>
<dbReference type="EMBL" id="NBSH01000013">
    <property type="protein sequence ID" value="ORX34778.1"/>
    <property type="molecule type" value="Genomic_DNA"/>
</dbReference>
<keyword evidence="5 6" id="KW-0472">Membrane</keyword>
<accession>A0A1Y1U9S2</accession>
<keyword evidence="4 6" id="KW-1133">Transmembrane helix</keyword>
<dbReference type="InterPro" id="IPR007603">
    <property type="entry name" value="Choline_transptr-like"/>
</dbReference>
<dbReference type="PANTHER" id="PTHR12385:SF88">
    <property type="entry name" value="CHOLINE TRANSPORTER-LIKE PROTEIN CTL1"/>
    <property type="match status" value="1"/>
</dbReference>
<dbReference type="AlphaFoldDB" id="A0A1Y1U9S2"/>
<evidence type="ECO:0000256" key="1">
    <source>
        <dbReference type="ARBA" id="ARBA00004141"/>
    </source>
</evidence>
<evidence type="ECO:0000256" key="5">
    <source>
        <dbReference type="ARBA" id="ARBA00023136"/>
    </source>
</evidence>
<protein>
    <recommendedName>
        <fullName evidence="6">Protein PNS1</fullName>
    </recommendedName>
</protein>